<organism evidence="1 2">
    <name type="scientific">Pyrococcus kukulkanii</name>
    <dbReference type="NCBI Taxonomy" id="1609559"/>
    <lineage>
        <taxon>Archaea</taxon>
        <taxon>Methanobacteriati</taxon>
        <taxon>Methanobacteriota</taxon>
        <taxon>Thermococci</taxon>
        <taxon>Thermococcales</taxon>
        <taxon>Thermococcaceae</taxon>
        <taxon>Pyrococcus</taxon>
    </lineage>
</organism>
<accession>A0A127B6Z3</accession>
<dbReference type="AlphaFoldDB" id="A0A127B6Z3"/>
<dbReference type="OrthoDB" id="85965at2157"/>
<reference evidence="2" key="1">
    <citation type="submission" date="2015-02" db="EMBL/GenBank/DDBJ databases">
        <title>Pyrococcus kukulkanii sp. nov., a novel hyperthermophilic archaeon isolated from a deep-sea hydrothermal vent at the Guaymas Basin.</title>
        <authorList>
            <person name="Oger P.M."/>
            <person name="Callac N."/>
            <person name="Jebbar M."/>
            <person name="Godfroy A."/>
        </authorList>
    </citation>
    <scope>NUCLEOTIDE SEQUENCE [LARGE SCALE GENOMIC DNA]</scope>
    <source>
        <strain evidence="2">NCB100</strain>
    </source>
</reference>
<name>A0A127B6Z3_9EURY</name>
<dbReference type="STRING" id="1609559.TQ32_00520"/>
<dbReference type="Proteomes" id="UP000070587">
    <property type="component" value="Chromosome"/>
</dbReference>
<sequence length="300" mass="33645">MIGVAGINVKFEGELDDGFERGFMTSFARRYLPDVFPTKGNPHVVVKRVKGGGFRVLNYLYDYNGIDEYLVESQAPEAYENEAPVFFLLQAVARAGAKIGKIFITDSVAVSDGRRGVLFVGYPHTGKSTISALSLSHGLTVLSTENTVVDAKSLRIVGGTTVLIYDPRIEDLYNVRLPYDSLTRSGYRVKEIESEKRQKILGKVKVNAIVILHSAFNCKGASFSPVKGRKIKKSLWYFSTALIKGVDYYEPQPLNMPVNEVMMKNLEEFLERASKVKMYEAFGNHLDVFKRSLELIDYEV</sequence>
<dbReference type="PATRIC" id="fig|1609559.3.peg.107"/>
<dbReference type="KEGG" id="pyc:TQ32_00520"/>
<evidence type="ECO:0000313" key="2">
    <source>
        <dbReference type="Proteomes" id="UP000070587"/>
    </source>
</evidence>
<dbReference type="RefSeq" id="WP_068320008.1">
    <property type="nucleotide sequence ID" value="NZ_CP010835.1"/>
</dbReference>
<dbReference type="EMBL" id="CP010835">
    <property type="protein sequence ID" value="AMM53143.1"/>
    <property type="molecule type" value="Genomic_DNA"/>
</dbReference>
<evidence type="ECO:0008006" key="3">
    <source>
        <dbReference type="Google" id="ProtNLM"/>
    </source>
</evidence>
<gene>
    <name evidence="1" type="ORF">TQ32_00520</name>
</gene>
<proteinExistence type="predicted"/>
<dbReference type="GeneID" id="28490268"/>
<evidence type="ECO:0000313" key="1">
    <source>
        <dbReference type="EMBL" id="AMM53143.1"/>
    </source>
</evidence>
<reference evidence="1 2" key="2">
    <citation type="journal article" date="2016" name="Int. J. Syst. Evol. Microbiol.">
        <title>Pyrococcus kukulkanii sp. nov., a hyperthermophilic, piezophilic archaeon isolated from a deep-sea hydrothermal vent.</title>
        <authorList>
            <person name="Callac N."/>
            <person name="Oger P."/>
            <person name="Lesongeur F."/>
            <person name="Rattray J.E."/>
            <person name="Vannier P."/>
            <person name="Michoud G."/>
            <person name="Beauverger M."/>
            <person name="Gayet N."/>
            <person name="Rouxel O."/>
            <person name="Jebbar M."/>
            <person name="Godfroy A."/>
        </authorList>
    </citation>
    <scope>NUCLEOTIDE SEQUENCE [LARGE SCALE GENOMIC DNA]</scope>
    <source>
        <strain evidence="1 2">NCB100</strain>
    </source>
</reference>
<protein>
    <recommendedName>
        <fullName evidence="3">Serine kinase</fullName>
    </recommendedName>
</protein>